<keyword evidence="6" id="KW-1185">Reference proteome</keyword>
<protein>
    <submittedName>
        <fullName evidence="5">LacI family transcriptional regulator</fullName>
    </submittedName>
</protein>
<dbReference type="EMBL" id="RBZM01000005">
    <property type="protein sequence ID" value="RKP53884.1"/>
    <property type="molecule type" value="Genomic_DNA"/>
</dbReference>
<name>A0A494XW22_9BACL</name>
<dbReference type="InterPro" id="IPR000843">
    <property type="entry name" value="HTH_LacI"/>
</dbReference>
<evidence type="ECO:0000313" key="5">
    <source>
        <dbReference type="EMBL" id="RKP53884.1"/>
    </source>
</evidence>
<dbReference type="OrthoDB" id="9775106at2"/>
<evidence type="ECO:0000256" key="3">
    <source>
        <dbReference type="ARBA" id="ARBA00023163"/>
    </source>
</evidence>
<dbReference type="SMART" id="SM00354">
    <property type="entry name" value="HTH_LACI"/>
    <property type="match status" value="1"/>
</dbReference>
<dbReference type="PROSITE" id="PS50932">
    <property type="entry name" value="HTH_LACI_2"/>
    <property type="match status" value="1"/>
</dbReference>
<dbReference type="Gene3D" id="3.40.50.2300">
    <property type="match status" value="2"/>
</dbReference>
<reference evidence="5 6" key="1">
    <citation type="submission" date="2018-10" db="EMBL/GenBank/DDBJ databases">
        <title>Cohnella sp. M2MS4P-1, whole genome shotgun sequence.</title>
        <authorList>
            <person name="Tuo L."/>
        </authorList>
    </citation>
    <scope>NUCLEOTIDE SEQUENCE [LARGE SCALE GENOMIC DNA]</scope>
    <source>
        <strain evidence="5 6">M2MS4P-1</strain>
    </source>
</reference>
<dbReference type="InterPro" id="IPR010982">
    <property type="entry name" value="Lambda_DNA-bd_dom_sf"/>
</dbReference>
<accession>A0A494XW22</accession>
<keyword evidence="1" id="KW-0805">Transcription regulation</keyword>
<keyword evidence="2" id="KW-0238">DNA-binding</keyword>
<dbReference type="Proteomes" id="UP000282076">
    <property type="component" value="Unassembled WGS sequence"/>
</dbReference>
<dbReference type="PANTHER" id="PTHR30146">
    <property type="entry name" value="LACI-RELATED TRANSCRIPTIONAL REPRESSOR"/>
    <property type="match status" value="1"/>
</dbReference>
<dbReference type="Pfam" id="PF13377">
    <property type="entry name" value="Peripla_BP_3"/>
    <property type="match status" value="1"/>
</dbReference>
<dbReference type="CDD" id="cd01392">
    <property type="entry name" value="HTH_LacI"/>
    <property type="match status" value="1"/>
</dbReference>
<evidence type="ECO:0000313" key="6">
    <source>
        <dbReference type="Proteomes" id="UP000282076"/>
    </source>
</evidence>
<dbReference type="AlphaFoldDB" id="A0A494XW22"/>
<comment type="caution">
    <text evidence="5">The sequence shown here is derived from an EMBL/GenBank/DDBJ whole genome shotgun (WGS) entry which is preliminary data.</text>
</comment>
<dbReference type="Gene3D" id="1.10.260.40">
    <property type="entry name" value="lambda repressor-like DNA-binding domains"/>
    <property type="match status" value="1"/>
</dbReference>
<dbReference type="GO" id="GO:0000976">
    <property type="term" value="F:transcription cis-regulatory region binding"/>
    <property type="evidence" value="ECO:0007669"/>
    <property type="project" value="TreeGrafter"/>
</dbReference>
<feature type="domain" description="HTH lacI-type" evidence="4">
    <location>
        <begin position="6"/>
        <end position="60"/>
    </location>
</feature>
<dbReference type="InterPro" id="IPR046335">
    <property type="entry name" value="LacI/GalR-like_sensor"/>
</dbReference>
<dbReference type="InterPro" id="IPR028082">
    <property type="entry name" value="Peripla_BP_I"/>
</dbReference>
<dbReference type="CDD" id="cd06267">
    <property type="entry name" value="PBP1_LacI_sugar_binding-like"/>
    <property type="match status" value="1"/>
</dbReference>
<organism evidence="5 6">
    <name type="scientific">Cohnella endophytica</name>
    <dbReference type="NCBI Taxonomy" id="2419778"/>
    <lineage>
        <taxon>Bacteria</taxon>
        <taxon>Bacillati</taxon>
        <taxon>Bacillota</taxon>
        <taxon>Bacilli</taxon>
        <taxon>Bacillales</taxon>
        <taxon>Paenibacillaceae</taxon>
        <taxon>Cohnella</taxon>
    </lineage>
</organism>
<dbReference type="SUPFAM" id="SSF53822">
    <property type="entry name" value="Periplasmic binding protein-like I"/>
    <property type="match status" value="1"/>
</dbReference>
<dbReference type="RefSeq" id="WP_120976754.1">
    <property type="nucleotide sequence ID" value="NZ_RBZM01000005.1"/>
</dbReference>
<proteinExistence type="predicted"/>
<sequence length="346" mass="38050">MKKKDIKSEEIARLAGVSRSTVSRVVNNYANVPEQTRDKVMEVIRQYNYYPNVSAQVLAGKRARTIGLFLIGPGKVSGDILTNMLIVSVIENASACGYYVLTNLIRDAHDEETVRSVREIFFQRRIDGGIFIGASDREPIIEDLISEGFIVGVVDQEPPGLPESNRLVANFDNDSGMRQAVDYLAELGHTDIGVINGDRNRLSGQTKFEGYQAAMASRGLSVNPSWVLAGSFHENGGYDAATVLLERKGDLPTAIIAANDSVAFGAIRAFKEHGVRVPEDISVIGFDDHALSERHHPALTTIRVNFGDMLEQLTSNLIARIEGSTAEFKEIKLDCQLIVRNSCRKI</sequence>
<dbReference type="Pfam" id="PF00356">
    <property type="entry name" value="LacI"/>
    <property type="match status" value="1"/>
</dbReference>
<evidence type="ECO:0000256" key="2">
    <source>
        <dbReference type="ARBA" id="ARBA00023125"/>
    </source>
</evidence>
<evidence type="ECO:0000256" key="1">
    <source>
        <dbReference type="ARBA" id="ARBA00023015"/>
    </source>
</evidence>
<keyword evidence="3" id="KW-0804">Transcription</keyword>
<dbReference type="PANTHER" id="PTHR30146:SF109">
    <property type="entry name" value="HTH-TYPE TRANSCRIPTIONAL REGULATOR GALS"/>
    <property type="match status" value="1"/>
</dbReference>
<dbReference type="SUPFAM" id="SSF47413">
    <property type="entry name" value="lambda repressor-like DNA-binding domains"/>
    <property type="match status" value="1"/>
</dbReference>
<dbReference type="GO" id="GO:0003700">
    <property type="term" value="F:DNA-binding transcription factor activity"/>
    <property type="evidence" value="ECO:0007669"/>
    <property type="project" value="TreeGrafter"/>
</dbReference>
<evidence type="ECO:0000259" key="4">
    <source>
        <dbReference type="PROSITE" id="PS50932"/>
    </source>
</evidence>
<gene>
    <name evidence="5" type="ORF">D7Z26_10835</name>
</gene>